<dbReference type="PANTHER" id="PTHR42781:SF4">
    <property type="entry name" value="SPERMIDINE_PUTRESCINE IMPORT ATP-BINDING PROTEIN POTA"/>
    <property type="match status" value="1"/>
</dbReference>
<reference evidence="10" key="1">
    <citation type="journal article" date="2014" name="Int. J. Syst. Evol. Microbiol.">
        <title>Complete genome sequence of Corynebacterium casei LMG S-19264T (=DSM 44701T), isolated from a smear-ripened cheese.</title>
        <authorList>
            <consortium name="US DOE Joint Genome Institute (JGI-PGF)"/>
            <person name="Walter F."/>
            <person name="Albersmeier A."/>
            <person name="Kalinowski J."/>
            <person name="Ruckert C."/>
        </authorList>
    </citation>
    <scope>NUCLEOTIDE SEQUENCE</scope>
    <source>
        <strain evidence="10">CGMCC 1.12785</strain>
    </source>
</reference>
<dbReference type="SUPFAM" id="SSF50331">
    <property type="entry name" value="MOP-like"/>
    <property type="match status" value="1"/>
</dbReference>
<dbReference type="Proteomes" id="UP000616114">
    <property type="component" value="Unassembled WGS sequence"/>
</dbReference>
<dbReference type="InterPro" id="IPR013611">
    <property type="entry name" value="Transp-assoc_OB_typ2"/>
</dbReference>
<keyword evidence="11" id="KW-1185">Reference proteome</keyword>
<feature type="compositionally biased region" description="Basic and acidic residues" evidence="8">
    <location>
        <begin position="309"/>
        <end position="325"/>
    </location>
</feature>
<evidence type="ECO:0000256" key="3">
    <source>
        <dbReference type="ARBA" id="ARBA00022741"/>
    </source>
</evidence>
<dbReference type="FunFam" id="3.40.50.300:FF:000133">
    <property type="entry name" value="Spermidine/putrescine import ATP-binding protein PotA"/>
    <property type="match status" value="1"/>
</dbReference>
<dbReference type="InterPro" id="IPR017879">
    <property type="entry name" value="PotA_ATP-bd"/>
</dbReference>
<evidence type="ECO:0000256" key="8">
    <source>
        <dbReference type="SAM" id="MobiDB-lite"/>
    </source>
</evidence>
<dbReference type="InterPro" id="IPR003593">
    <property type="entry name" value="AAA+_ATPase"/>
</dbReference>
<keyword evidence="2 7" id="KW-1003">Cell membrane</keyword>
<dbReference type="GO" id="GO:0005524">
    <property type="term" value="F:ATP binding"/>
    <property type="evidence" value="ECO:0007669"/>
    <property type="project" value="UniProtKB-KW"/>
</dbReference>
<dbReference type="InterPro" id="IPR008995">
    <property type="entry name" value="Mo/tungstate-bd_C_term_dom"/>
</dbReference>
<dbReference type="InterPro" id="IPR005893">
    <property type="entry name" value="PotA-like"/>
</dbReference>
<keyword evidence="5 7" id="KW-1278">Translocase</keyword>
<sequence>MTTPPPATADEVAGARADAAGSLRLDRVTKRFGGATAVDAISLDIRAGEFLSLLGPSGCGKTTLLRMIAGFEQPSEGAILLDGTDITDTPAHRRPINTVFQSYALFPHMNVASNVAYGLKQSRVPRREINNRVREALEMVRMLDFAERKPVMLSGGQQQRIALARALVNRPQVLLLDEPMSALDRKLREEMQIELKLLQRRLGTTFVFVTHDQEEALTLSDRIAVMNGGTIQQIGGAEEIYARPANEFVAGFIGKQNFVPATVAAQDASGLHLDSALGPLLAAARHAQDAGPRQGGTGPHPASAVPYADRSRHQDAQAHTPHAEGHQPQTQTSPLAPGTRVKAAIRPEDINVVAAAPSSHDAAAATLGRAQTRSDGDVARSPGTNRLIGRVGAVFFLGDAVSHAVILPDGTEIIARSPRARAAQLSTGDAAECRFPAEAIQVFVS</sequence>
<keyword evidence="3 7" id="KW-0547">Nucleotide-binding</keyword>
<comment type="caution">
    <text evidence="10">The sequence shown here is derived from an EMBL/GenBank/DDBJ whole genome shotgun (WGS) entry which is preliminary data.</text>
</comment>
<name>A0A8J2TWU0_9MICO</name>
<dbReference type="Pfam" id="PF00005">
    <property type="entry name" value="ABC_tran"/>
    <property type="match status" value="1"/>
</dbReference>
<dbReference type="RefSeq" id="WP_308420800.1">
    <property type="nucleotide sequence ID" value="NZ_BMFY01000004.1"/>
</dbReference>
<dbReference type="Pfam" id="PF08402">
    <property type="entry name" value="TOBE_2"/>
    <property type="match status" value="1"/>
</dbReference>
<dbReference type="GO" id="GO:0043190">
    <property type="term" value="C:ATP-binding cassette (ABC) transporter complex"/>
    <property type="evidence" value="ECO:0007669"/>
    <property type="project" value="InterPro"/>
</dbReference>
<keyword evidence="6 7" id="KW-0472">Membrane</keyword>
<dbReference type="EC" id="7.6.2.11" evidence="7"/>
<protein>
    <recommendedName>
        <fullName evidence="7">Spermidine/putrescine import ATP-binding protein PotA</fullName>
        <ecNumber evidence="7">7.6.2.11</ecNumber>
    </recommendedName>
</protein>
<accession>A0A8J2TWU0</accession>
<dbReference type="Gene3D" id="3.40.50.300">
    <property type="entry name" value="P-loop containing nucleotide triphosphate hydrolases"/>
    <property type="match status" value="1"/>
</dbReference>
<reference evidence="10" key="2">
    <citation type="submission" date="2020-09" db="EMBL/GenBank/DDBJ databases">
        <authorList>
            <person name="Sun Q."/>
            <person name="Zhou Y."/>
        </authorList>
    </citation>
    <scope>NUCLEOTIDE SEQUENCE</scope>
    <source>
        <strain evidence="10">CGMCC 1.12785</strain>
    </source>
</reference>
<dbReference type="InterPro" id="IPR017871">
    <property type="entry name" value="ABC_transporter-like_CS"/>
</dbReference>
<dbReference type="InterPro" id="IPR027417">
    <property type="entry name" value="P-loop_NTPase"/>
</dbReference>
<comment type="subunit">
    <text evidence="7">The complex is composed of two ATP-binding proteins (PotA), two transmembrane proteins (PotB and PotC) and a solute-binding protein (PotD).</text>
</comment>
<dbReference type="EMBL" id="BMFY01000004">
    <property type="protein sequence ID" value="GGA09722.1"/>
    <property type="molecule type" value="Genomic_DNA"/>
</dbReference>
<evidence type="ECO:0000256" key="6">
    <source>
        <dbReference type="ARBA" id="ARBA00023136"/>
    </source>
</evidence>
<feature type="region of interest" description="Disordered" evidence="8">
    <location>
        <begin position="284"/>
        <end position="336"/>
    </location>
</feature>
<dbReference type="GO" id="GO:0015594">
    <property type="term" value="F:ABC-type putrescine transporter activity"/>
    <property type="evidence" value="ECO:0007669"/>
    <property type="project" value="InterPro"/>
</dbReference>
<evidence type="ECO:0000256" key="5">
    <source>
        <dbReference type="ARBA" id="ARBA00022967"/>
    </source>
</evidence>
<dbReference type="InterPro" id="IPR003439">
    <property type="entry name" value="ABC_transporter-like_ATP-bd"/>
</dbReference>
<dbReference type="AlphaFoldDB" id="A0A8J2TWU0"/>
<proteinExistence type="inferred from homology"/>
<keyword evidence="1 7" id="KW-0813">Transport</keyword>
<evidence type="ECO:0000259" key="9">
    <source>
        <dbReference type="PROSITE" id="PS50893"/>
    </source>
</evidence>
<dbReference type="GO" id="GO:0016887">
    <property type="term" value="F:ATP hydrolysis activity"/>
    <property type="evidence" value="ECO:0007669"/>
    <property type="project" value="InterPro"/>
</dbReference>
<dbReference type="SUPFAM" id="SSF52540">
    <property type="entry name" value="P-loop containing nucleoside triphosphate hydrolases"/>
    <property type="match status" value="1"/>
</dbReference>
<feature type="domain" description="ABC transporter" evidence="9">
    <location>
        <begin position="23"/>
        <end position="253"/>
    </location>
</feature>
<evidence type="ECO:0000256" key="2">
    <source>
        <dbReference type="ARBA" id="ARBA00022475"/>
    </source>
</evidence>
<dbReference type="CDD" id="cd03300">
    <property type="entry name" value="ABC_PotA_N"/>
    <property type="match status" value="1"/>
</dbReference>
<evidence type="ECO:0000313" key="10">
    <source>
        <dbReference type="EMBL" id="GGA09722.1"/>
    </source>
</evidence>
<comment type="function">
    <text evidence="7">Part of the ABC transporter complex PotABCD involved in spermidine/putrescine import. Responsible for energy coupling to the transport system.</text>
</comment>
<comment type="similarity">
    <text evidence="7">Belongs to the ABC transporter superfamily. Spermidine/putrescine importer (TC 3.A.1.11.1) family.</text>
</comment>
<dbReference type="NCBIfam" id="TIGR01187">
    <property type="entry name" value="potA"/>
    <property type="match status" value="1"/>
</dbReference>
<dbReference type="PANTHER" id="PTHR42781">
    <property type="entry name" value="SPERMIDINE/PUTRESCINE IMPORT ATP-BINDING PROTEIN POTA"/>
    <property type="match status" value="1"/>
</dbReference>
<dbReference type="SMART" id="SM00382">
    <property type="entry name" value="AAA"/>
    <property type="match status" value="1"/>
</dbReference>
<dbReference type="PROSITE" id="PS00211">
    <property type="entry name" value="ABC_TRANSPORTER_1"/>
    <property type="match status" value="1"/>
</dbReference>
<evidence type="ECO:0000256" key="7">
    <source>
        <dbReference type="RuleBase" id="RU364083"/>
    </source>
</evidence>
<comment type="catalytic activity">
    <reaction evidence="7">
        <text>ATP + H2O + polyamine-[polyamine-binding protein]Side 1 = ADP + phosphate + polyamineSide 2 + [polyamine-binding protein]Side 1.</text>
        <dbReference type="EC" id="7.6.2.11"/>
    </reaction>
</comment>
<gene>
    <name evidence="7" type="primary">potA</name>
    <name evidence="10" type="ORF">GCM10011333_10570</name>
</gene>
<evidence type="ECO:0000313" key="11">
    <source>
        <dbReference type="Proteomes" id="UP000616114"/>
    </source>
</evidence>
<evidence type="ECO:0000256" key="1">
    <source>
        <dbReference type="ARBA" id="ARBA00022448"/>
    </source>
</evidence>
<dbReference type="InterPro" id="IPR050093">
    <property type="entry name" value="ABC_SmlMolc_Importer"/>
</dbReference>
<organism evidence="10 11">
    <name type="scientific">Sediminivirga luteola</name>
    <dbReference type="NCBI Taxonomy" id="1774748"/>
    <lineage>
        <taxon>Bacteria</taxon>
        <taxon>Bacillati</taxon>
        <taxon>Actinomycetota</taxon>
        <taxon>Actinomycetes</taxon>
        <taxon>Micrococcales</taxon>
        <taxon>Brevibacteriaceae</taxon>
        <taxon>Sediminivirga</taxon>
    </lineage>
</organism>
<dbReference type="PROSITE" id="PS50893">
    <property type="entry name" value="ABC_TRANSPORTER_2"/>
    <property type="match status" value="1"/>
</dbReference>
<evidence type="ECO:0000256" key="4">
    <source>
        <dbReference type="ARBA" id="ARBA00022840"/>
    </source>
</evidence>
<dbReference type="Gene3D" id="2.40.50.100">
    <property type="match status" value="1"/>
</dbReference>
<keyword evidence="4 7" id="KW-0067">ATP-binding</keyword>